<dbReference type="AlphaFoldDB" id="A0A918PNE2"/>
<protein>
    <submittedName>
        <fullName evidence="3">Uncharacterized protein</fullName>
    </submittedName>
</protein>
<proteinExistence type="predicted"/>
<keyword evidence="2" id="KW-1133">Transmembrane helix</keyword>
<keyword evidence="2" id="KW-0812">Transmembrane</keyword>
<dbReference type="EMBL" id="BMWG01000001">
    <property type="protein sequence ID" value="GGZ17110.1"/>
    <property type="molecule type" value="Genomic_DNA"/>
</dbReference>
<feature type="transmembrane region" description="Helical" evidence="2">
    <location>
        <begin position="57"/>
        <end position="77"/>
    </location>
</feature>
<accession>A0A918PNE2</accession>
<name>A0A918PNE2_9ACTN</name>
<gene>
    <name evidence="3" type="ORF">GCM10010387_07190</name>
</gene>
<dbReference type="Proteomes" id="UP000630936">
    <property type="component" value="Unassembled WGS sequence"/>
</dbReference>
<sequence>MTVPTEAGASNPAESDICTRSDSGVGRSRRRQGLLWGAVVGGVGFAVMVMSHHVPNLATPVATGAAVSAVLVPLAQTRMGSGGRRRREVDES</sequence>
<comment type="caution">
    <text evidence="3">The sequence shown here is derived from an EMBL/GenBank/DDBJ whole genome shotgun (WGS) entry which is preliminary data.</text>
</comment>
<keyword evidence="4" id="KW-1185">Reference proteome</keyword>
<organism evidence="3 4">
    <name type="scientific">Streptomyces inusitatus</name>
    <dbReference type="NCBI Taxonomy" id="68221"/>
    <lineage>
        <taxon>Bacteria</taxon>
        <taxon>Bacillati</taxon>
        <taxon>Actinomycetota</taxon>
        <taxon>Actinomycetes</taxon>
        <taxon>Kitasatosporales</taxon>
        <taxon>Streptomycetaceae</taxon>
        <taxon>Streptomyces</taxon>
    </lineage>
</organism>
<reference evidence="3" key="2">
    <citation type="submission" date="2020-09" db="EMBL/GenBank/DDBJ databases">
        <authorList>
            <person name="Sun Q."/>
            <person name="Ohkuma M."/>
        </authorList>
    </citation>
    <scope>NUCLEOTIDE SEQUENCE</scope>
    <source>
        <strain evidence="3">JCM 4988</strain>
    </source>
</reference>
<keyword evidence="2" id="KW-0472">Membrane</keyword>
<feature type="region of interest" description="Disordered" evidence="1">
    <location>
        <begin position="1"/>
        <end position="28"/>
    </location>
</feature>
<evidence type="ECO:0000256" key="2">
    <source>
        <dbReference type="SAM" id="Phobius"/>
    </source>
</evidence>
<feature type="transmembrane region" description="Helical" evidence="2">
    <location>
        <begin position="33"/>
        <end position="51"/>
    </location>
</feature>
<evidence type="ECO:0000313" key="3">
    <source>
        <dbReference type="EMBL" id="GGZ17110.1"/>
    </source>
</evidence>
<evidence type="ECO:0000256" key="1">
    <source>
        <dbReference type="SAM" id="MobiDB-lite"/>
    </source>
</evidence>
<evidence type="ECO:0000313" key="4">
    <source>
        <dbReference type="Proteomes" id="UP000630936"/>
    </source>
</evidence>
<reference evidence="3" key="1">
    <citation type="journal article" date="2014" name="Int. J. Syst. Evol. Microbiol.">
        <title>Complete genome sequence of Corynebacterium casei LMG S-19264T (=DSM 44701T), isolated from a smear-ripened cheese.</title>
        <authorList>
            <consortium name="US DOE Joint Genome Institute (JGI-PGF)"/>
            <person name="Walter F."/>
            <person name="Albersmeier A."/>
            <person name="Kalinowski J."/>
            <person name="Ruckert C."/>
        </authorList>
    </citation>
    <scope>NUCLEOTIDE SEQUENCE</scope>
    <source>
        <strain evidence="3">JCM 4988</strain>
    </source>
</reference>